<dbReference type="InterPro" id="IPR008253">
    <property type="entry name" value="Marvel"/>
</dbReference>
<keyword evidence="2 5" id="KW-0812">Transmembrane</keyword>
<dbReference type="GO" id="GO:0032126">
    <property type="term" value="C:eisosome"/>
    <property type="evidence" value="ECO:0007669"/>
    <property type="project" value="TreeGrafter"/>
</dbReference>
<keyword evidence="4 5" id="KW-0472">Membrane</keyword>
<reference evidence="7" key="1">
    <citation type="journal article" date="2023" name="Mol. Phylogenet. Evol.">
        <title>Genome-scale phylogeny and comparative genomics of the fungal order Sordariales.</title>
        <authorList>
            <person name="Hensen N."/>
            <person name="Bonometti L."/>
            <person name="Westerberg I."/>
            <person name="Brannstrom I.O."/>
            <person name="Guillou S."/>
            <person name="Cros-Aarteil S."/>
            <person name="Calhoun S."/>
            <person name="Haridas S."/>
            <person name="Kuo A."/>
            <person name="Mondo S."/>
            <person name="Pangilinan J."/>
            <person name="Riley R."/>
            <person name="LaButti K."/>
            <person name="Andreopoulos B."/>
            <person name="Lipzen A."/>
            <person name="Chen C."/>
            <person name="Yan M."/>
            <person name="Daum C."/>
            <person name="Ng V."/>
            <person name="Clum A."/>
            <person name="Steindorff A."/>
            <person name="Ohm R.A."/>
            <person name="Martin F."/>
            <person name="Silar P."/>
            <person name="Natvig D.O."/>
            <person name="Lalanne C."/>
            <person name="Gautier V."/>
            <person name="Ament-Velasquez S.L."/>
            <person name="Kruys A."/>
            <person name="Hutchinson M.I."/>
            <person name="Powell A.J."/>
            <person name="Barry K."/>
            <person name="Miller A.N."/>
            <person name="Grigoriev I.V."/>
            <person name="Debuchy R."/>
            <person name="Gladieux P."/>
            <person name="Hiltunen Thoren M."/>
            <person name="Johannesson H."/>
        </authorList>
    </citation>
    <scope>NUCLEOTIDE SEQUENCE</scope>
    <source>
        <strain evidence="7">CBS 359.72</strain>
    </source>
</reference>
<evidence type="ECO:0000313" key="7">
    <source>
        <dbReference type="EMBL" id="KAK4246634.1"/>
    </source>
</evidence>
<dbReference type="GO" id="GO:0070941">
    <property type="term" value="P:eisosome assembly"/>
    <property type="evidence" value="ECO:0007669"/>
    <property type="project" value="TreeGrafter"/>
</dbReference>
<accession>A0AAN7HP30</accession>
<dbReference type="PANTHER" id="PTHR28165">
    <property type="entry name" value="NON-CLASSICAL EXPORT PROTEIN 2-RELATED"/>
    <property type="match status" value="1"/>
</dbReference>
<feature type="transmembrane region" description="Helical" evidence="5">
    <location>
        <begin position="152"/>
        <end position="170"/>
    </location>
</feature>
<feature type="transmembrane region" description="Helical" evidence="5">
    <location>
        <begin position="73"/>
        <end position="92"/>
    </location>
</feature>
<evidence type="ECO:0000313" key="8">
    <source>
        <dbReference type="Proteomes" id="UP001303647"/>
    </source>
</evidence>
<gene>
    <name evidence="7" type="ORF">C7999DRAFT_15260</name>
</gene>
<evidence type="ECO:0000256" key="5">
    <source>
        <dbReference type="SAM" id="Phobius"/>
    </source>
</evidence>
<evidence type="ECO:0000259" key="6">
    <source>
        <dbReference type="Pfam" id="PF01284"/>
    </source>
</evidence>
<feature type="domain" description="MARVEL" evidence="6">
    <location>
        <begin position="7"/>
        <end position="165"/>
    </location>
</feature>
<feature type="transmembrane region" description="Helical" evidence="5">
    <location>
        <begin position="48"/>
        <end position="66"/>
    </location>
</feature>
<name>A0AAN7HP30_9PEZI</name>
<evidence type="ECO:0000256" key="2">
    <source>
        <dbReference type="ARBA" id="ARBA00022692"/>
    </source>
</evidence>
<dbReference type="PANTHER" id="PTHR28165:SF2">
    <property type="entry name" value="MARVEL DOMAIN-CONTAINING PROTEIN"/>
    <property type="match status" value="1"/>
</dbReference>
<comment type="subcellular location">
    <subcellularLocation>
        <location evidence="1">Membrane</location>
        <topology evidence="1">Multi-pass membrane protein</topology>
    </subcellularLocation>
</comment>
<proteinExistence type="predicted"/>
<sequence>MLRPIYLGLRGLMFLSSLTILALAAVMIKNQVYDAAPATTRYSTFTGGFGMIVGGIGAICAFISFVPDLVPIALDGLAGLFFLGGGIAWAYGLKNTSNCSDYRNMLENSLLNQGSITLPDGKAYGVIKPDDSNDDVAHRLKGNCQRAQADEILQFLCFGMAFVLVALGFFQMRRGGVGKGRTGAYVA</sequence>
<protein>
    <submittedName>
        <fullName evidence="7">Marvel domain-containing protein</fullName>
    </submittedName>
</protein>
<keyword evidence="3 5" id="KW-1133">Transmembrane helix</keyword>
<dbReference type="EMBL" id="MU857670">
    <property type="protein sequence ID" value="KAK4246634.1"/>
    <property type="molecule type" value="Genomic_DNA"/>
</dbReference>
<dbReference type="GO" id="GO:0005886">
    <property type="term" value="C:plasma membrane"/>
    <property type="evidence" value="ECO:0007669"/>
    <property type="project" value="TreeGrafter"/>
</dbReference>
<dbReference type="Pfam" id="PF01284">
    <property type="entry name" value="MARVEL"/>
    <property type="match status" value="1"/>
</dbReference>
<dbReference type="GO" id="GO:0072659">
    <property type="term" value="P:protein localization to plasma membrane"/>
    <property type="evidence" value="ECO:0007669"/>
    <property type="project" value="TreeGrafter"/>
</dbReference>
<evidence type="ECO:0000256" key="3">
    <source>
        <dbReference type="ARBA" id="ARBA00022989"/>
    </source>
</evidence>
<feature type="transmembrane region" description="Helical" evidence="5">
    <location>
        <begin position="7"/>
        <end position="28"/>
    </location>
</feature>
<reference evidence="7" key="2">
    <citation type="submission" date="2023-05" db="EMBL/GenBank/DDBJ databases">
        <authorList>
            <consortium name="Lawrence Berkeley National Laboratory"/>
            <person name="Steindorff A."/>
            <person name="Hensen N."/>
            <person name="Bonometti L."/>
            <person name="Westerberg I."/>
            <person name="Brannstrom I.O."/>
            <person name="Guillou S."/>
            <person name="Cros-Aarteil S."/>
            <person name="Calhoun S."/>
            <person name="Haridas S."/>
            <person name="Kuo A."/>
            <person name="Mondo S."/>
            <person name="Pangilinan J."/>
            <person name="Riley R."/>
            <person name="Labutti K."/>
            <person name="Andreopoulos B."/>
            <person name="Lipzen A."/>
            <person name="Chen C."/>
            <person name="Yanf M."/>
            <person name="Daum C."/>
            <person name="Ng V."/>
            <person name="Clum A."/>
            <person name="Ohm R."/>
            <person name="Martin F."/>
            <person name="Silar P."/>
            <person name="Natvig D."/>
            <person name="Lalanne C."/>
            <person name="Gautier V."/>
            <person name="Ament-Velasquez S.L."/>
            <person name="Kruys A."/>
            <person name="Hutchinson M.I."/>
            <person name="Powell A.J."/>
            <person name="Barry K."/>
            <person name="Miller A.N."/>
            <person name="Grigoriev I.V."/>
            <person name="Debuchy R."/>
            <person name="Gladieux P."/>
            <person name="Thoren M.H."/>
            <person name="Johannesson H."/>
        </authorList>
    </citation>
    <scope>NUCLEOTIDE SEQUENCE</scope>
    <source>
        <strain evidence="7">CBS 359.72</strain>
    </source>
</reference>
<organism evidence="7 8">
    <name type="scientific">Corynascus novoguineensis</name>
    <dbReference type="NCBI Taxonomy" id="1126955"/>
    <lineage>
        <taxon>Eukaryota</taxon>
        <taxon>Fungi</taxon>
        <taxon>Dikarya</taxon>
        <taxon>Ascomycota</taxon>
        <taxon>Pezizomycotina</taxon>
        <taxon>Sordariomycetes</taxon>
        <taxon>Sordariomycetidae</taxon>
        <taxon>Sordariales</taxon>
        <taxon>Chaetomiaceae</taxon>
        <taxon>Corynascus</taxon>
    </lineage>
</organism>
<dbReference type="InterPro" id="IPR052649">
    <property type="entry name" value="NCE102-like"/>
</dbReference>
<comment type="caution">
    <text evidence="7">The sequence shown here is derived from an EMBL/GenBank/DDBJ whole genome shotgun (WGS) entry which is preliminary data.</text>
</comment>
<evidence type="ECO:0000256" key="1">
    <source>
        <dbReference type="ARBA" id="ARBA00004141"/>
    </source>
</evidence>
<dbReference type="AlphaFoldDB" id="A0AAN7HP30"/>
<dbReference type="Proteomes" id="UP001303647">
    <property type="component" value="Unassembled WGS sequence"/>
</dbReference>
<evidence type="ECO:0000256" key="4">
    <source>
        <dbReference type="ARBA" id="ARBA00023136"/>
    </source>
</evidence>
<keyword evidence="8" id="KW-1185">Reference proteome</keyword>